<name>A0A6J8C7E7_MYTCO</name>
<feature type="compositionally biased region" description="Polar residues" evidence="1">
    <location>
        <begin position="57"/>
        <end position="69"/>
    </location>
</feature>
<keyword evidence="3" id="KW-1185">Reference proteome</keyword>
<sequence>MEVGVYQRQMVDHMEFGVISTTDGESHGGRSISTTDGGSHGGRCISTTDGGSHGGRNISTTDGRSHGSRSNINDRWWITWRSELSMTVGVVAVLLNDGDWRCRQTNRLLELTTTFGGAVHRSRGYEDSPQLMVAPFSGILKFRSLMLRSL</sequence>
<evidence type="ECO:0000313" key="2">
    <source>
        <dbReference type="EMBL" id="CAC5391361.1"/>
    </source>
</evidence>
<protein>
    <submittedName>
        <fullName evidence="2">Uncharacterized protein</fullName>
    </submittedName>
</protein>
<evidence type="ECO:0000256" key="1">
    <source>
        <dbReference type="SAM" id="MobiDB-lite"/>
    </source>
</evidence>
<gene>
    <name evidence="2" type="ORF">MCOR_26372</name>
</gene>
<evidence type="ECO:0000313" key="3">
    <source>
        <dbReference type="Proteomes" id="UP000507470"/>
    </source>
</evidence>
<organism evidence="2 3">
    <name type="scientific">Mytilus coruscus</name>
    <name type="common">Sea mussel</name>
    <dbReference type="NCBI Taxonomy" id="42192"/>
    <lineage>
        <taxon>Eukaryota</taxon>
        <taxon>Metazoa</taxon>
        <taxon>Spiralia</taxon>
        <taxon>Lophotrochozoa</taxon>
        <taxon>Mollusca</taxon>
        <taxon>Bivalvia</taxon>
        <taxon>Autobranchia</taxon>
        <taxon>Pteriomorphia</taxon>
        <taxon>Mytilida</taxon>
        <taxon>Mytiloidea</taxon>
        <taxon>Mytilidae</taxon>
        <taxon>Mytilinae</taxon>
        <taxon>Mytilus</taxon>
    </lineage>
</organism>
<dbReference type="AlphaFoldDB" id="A0A6J8C7E7"/>
<dbReference type="EMBL" id="CACVKT020004709">
    <property type="protein sequence ID" value="CAC5391361.1"/>
    <property type="molecule type" value="Genomic_DNA"/>
</dbReference>
<proteinExistence type="predicted"/>
<dbReference type="Proteomes" id="UP000507470">
    <property type="component" value="Unassembled WGS sequence"/>
</dbReference>
<accession>A0A6J8C7E7</accession>
<feature type="region of interest" description="Disordered" evidence="1">
    <location>
        <begin position="20"/>
        <end position="69"/>
    </location>
</feature>
<reference evidence="2 3" key="1">
    <citation type="submission" date="2020-06" db="EMBL/GenBank/DDBJ databases">
        <authorList>
            <person name="Li R."/>
            <person name="Bekaert M."/>
        </authorList>
    </citation>
    <scope>NUCLEOTIDE SEQUENCE [LARGE SCALE GENOMIC DNA]</scope>
    <source>
        <strain evidence="3">wild</strain>
    </source>
</reference>